<evidence type="ECO:0000313" key="2">
    <source>
        <dbReference type="Proteomes" id="UP000295301"/>
    </source>
</evidence>
<dbReference type="RefSeq" id="WP_133360835.1">
    <property type="nucleotide sequence ID" value="NZ_SMUV01000071.1"/>
</dbReference>
<reference evidence="1 2" key="1">
    <citation type="submission" date="2019-03" db="EMBL/GenBank/DDBJ databases">
        <title>Ruegeria lutea sp. nov., a novel strain, isolated from marine sediment, the Masan Bay, South Korea.</title>
        <authorList>
            <person name="Kim J."/>
            <person name="Kim D.-Y."/>
            <person name="Lee S.-S."/>
        </authorList>
    </citation>
    <scope>NUCLEOTIDE SEQUENCE [LARGE SCALE GENOMIC DNA]</scope>
    <source>
        <strain evidence="1 2">318-1</strain>
    </source>
</reference>
<dbReference type="AlphaFoldDB" id="A0A4V3AQS5"/>
<evidence type="ECO:0000313" key="1">
    <source>
        <dbReference type="EMBL" id="TDK43837.1"/>
    </source>
</evidence>
<accession>A0A4V3AQS5</accession>
<gene>
    <name evidence="1" type="ORF">E1832_16295</name>
</gene>
<dbReference type="Proteomes" id="UP000295301">
    <property type="component" value="Unassembled WGS sequence"/>
</dbReference>
<protein>
    <submittedName>
        <fullName evidence="1">Uncharacterized protein</fullName>
    </submittedName>
</protein>
<organism evidence="1 2">
    <name type="scientific">Antarcticimicrobium luteum</name>
    <dbReference type="NCBI Taxonomy" id="2547397"/>
    <lineage>
        <taxon>Bacteria</taxon>
        <taxon>Pseudomonadati</taxon>
        <taxon>Pseudomonadota</taxon>
        <taxon>Alphaproteobacteria</taxon>
        <taxon>Rhodobacterales</taxon>
        <taxon>Paracoccaceae</taxon>
        <taxon>Antarcticimicrobium</taxon>
    </lineage>
</organism>
<dbReference type="EMBL" id="SMUV01000071">
    <property type="protein sequence ID" value="TDK43837.1"/>
    <property type="molecule type" value="Genomic_DNA"/>
</dbReference>
<keyword evidence="2" id="KW-1185">Reference proteome</keyword>
<sequence length="78" mass="8702">MLDFLEIAALPGSVNPPCFLLSIGGPGQRLFEQQEMIAKPLFPCFVILLNPHRHRYLQLMNLAPSPIELSNFPRNGGD</sequence>
<name>A0A4V3AQS5_9RHOB</name>
<comment type="caution">
    <text evidence="1">The sequence shown here is derived from an EMBL/GenBank/DDBJ whole genome shotgun (WGS) entry which is preliminary data.</text>
</comment>
<proteinExistence type="predicted"/>